<feature type="domain" description="GST C-terminal" evidence="3">
    <location>
        <begin position="119"/>
        <end position="277"/>
    </location>
</feature>
<dbReference type="InterPro" id="IPR004045">
    <property type="entry name" value="Glutathione_S-Trfase_N"/>
</dbReference>
<dbReference type="InterPro" id="IPR004046">
    <property type="entry name" value="GST_C"/>
</dbReference>
<dbReference type="STRING" id="1367422.A0A178ZZ77"/>
<organism evidence="4 5">
    <name type="scientific">Fonsecaea erecta</name>
    <dbReference type="NCBI Taxonomy" id="1367422"/>
    <lineage>
        <taxon>Eukaryota</taxon>
        <taxon>Fungi</taxon>
        <taxon>Dikarya</taxon>
        <taxon>Ascomycota</taxon>
        <taxon>Pezizomycotina</taxon>
        <taxon>Eurotiomycetes</taxon>
        <taxon>Chaetothyriomycetidae</taxon>
        <taxon>Chaetothyriales</taxon>
        <taxon>Herpotrichiellaceae</taxon>
        <taxon>Fonsecaea</taxon>
    </lineage>
</organism>
<gene>
    <name evidence="4" type="ORF">AYL99_00297</name>
</gene>
<dbReference type="PANTHER" id="PTHR44051">
    <property type="entry name" value="GLUTATHIONE S-TRANSFERASE-RELATED"/>
    <property type="match status" value="1"/>
</dbReference>
<dbReference type="OrthoDB" id="2098326at2759"/>
<dbReference type="Proteomes" id="UP000078343">
    <property type="component" value="Unassembled WGS sequence"/>
</dbReference>
<dbReference type="AlphaFoldDB" id="A0A178ZZ77"/>
<dbReference type="PANTHER" id="PTHR44051:SF9">
    <property type="entry name" value="GLUTATHIONE S-TRANSFERASE 1"/>
    <property type="match status" value="1"/>
</dbReference>
<name>A0A178ZZ77_9EURO</name>
<feature type="domain" description="GST N-terminal" evidence="2">
    <location>
        <begin position="14"/>
        <end position="101"/>
    </location>
</feature>
<dbReference type="Gene3D" id="3.40.30.10">
    <property type="entry name" value="Glutaredoxin"/>
    <property type="match status" value="1"/>
</dbReference>
<comment type="similarity">
    <text evidence="1">Belongs to the GST superfamily.</text>
</comment>
<dbReference type="SFLD" id="SFLDG00358">
    <property type="entry name" value="Main_(cytGST)"/>
    <property type="match status" value="1"/>
</dbReference>
<evidence type="ECO:0008006" key="6">
    <source>
        <dbReference type="Google" id="ProtNLM"/>
    </source>
</evidence>
<dbReference type="InterPro" id="IPR010987">
    <property type="entry name" value="Glutathione-S-Trfase_C-like"/>
</dbReference>
<dbReference type="InterPro" id="IPR036249">
    <property type="entry name" value="Thioredoxin-like_sf"/>
</dbReference>
<dbReference type="EMBL" id="LVYI01000001">
    <property type="protein sequence ID" value="OAP64325.1"/>
    <property type="molecule type" value="Genomic_DNA"/>
</dbReference>
<comment type="caution">
    <text evidence="4">The sequence shown here is derived from an EMBL/GenBank/DDBJ whole genome shotgun (WGS) entry which is preliminary data.</text>
</comment>
<dbReference type="CDD" id="cd03189">
    <property type="entry name" value="GST_C_GTT1_like"/>
    <property type="match status" value="1"/>
</dbReference>
<evidence type="ECO:0000313" key="5">
    <source>
        <dbReference type="Proteomes" id="UP000078343"/>
    </source>
</evidence>
<dbReference type="SUPFAM" id="SSF52833">
    <property type="entry name" value="Thioredoxin-like"/>
    <property type="match status" value="1"/>
</dbReference>
<dbReference type="GeneID" id="30004467"/>
<dbReference type="InterPro" id="IPR040079">
    <property type="entry name" value="Glutathione_S-Trfase"/>
</dbReference>
<sequence>MASPAHGETTGPGQPKIILHWLEVSRAHRILFLFEELGVPYELKTYKRTKERLAPPELKDVHPLGKSPVVTIETPGSTTPIVLAESAAIAEYFCDYYGKGTSLVPSRYQEGKDGQIGAETESWLRYRMFMHYAEGSLMPFMVLSLIVGSEYFQVSRRRHQALTKSAIRNAPVPFFIKPITNSVAGKIESSYLQRNMKSHYDFLEAQLATSPDGGDYLCGKDITAADIMLLFPLEAGQTRSGFTQSQYPKIWAYVERLHERDAYKRAVAKVVEIEGEFKTTL</sequence>
<dbReference type="PROSITE" id="PS50405">
    <property type="entry name" value="GST_CTER"/>
    <property type="match status" value="1"/>
</dbReference>
<evidence type="ECO:0000259" key="3">
    <source>
        <dbReference type="PROSITE" id="PS50405"/>
    </source>
</evidence>
<accession>A0A178ZZ77</accession>
<evidence type="ECO:0000313" key="4">
    <source>
        <dbReference type="EMBL" id="OAP64325.1"/>
    </source>
</evidence>
<dbReference type="CDD" id="cd03046">
    <property type="entry name" value="GST_N_GTT1_like"/>
    <property type="match status" value="1"/>
</dbReference>
<dbReference type="SUPFAM" id="SSF47616">
    <property type="entry name" value="GST C-terminal domain-like"/>
    <property type="match status" value="1"/>
</dbReference>
<dbReference type="RefSeq" id="XP_018697692.1">
    <property type="nucleotide sequence ID" value="XM_018831813.1"/>
</dbReference>
<protein>
    <recommendedName>
        <fullName evidence="6">Glutathione S-transferase</fullName>
    </recommendedName>
</protein>
<dbReference type="Pfam" id="PF13409">
    <property type="entry name" value="GST_N_2"/>
    <property type="match status" value="1"/>
</dbReference>
<evidence type="ECO:0000256" key="1">
    <source>
        <dbReference type="ARBA" id="ARBA00007409"/>
    </source>
</evidence>
<keyword evidence="5" id="KW-1185">Reference proteome</keyword>
<proteinExistence type="inferred from homology"/>
<reference evidence="4 5" key="1">
    <citation type="submission" date="2016-04" db="EMBL/GenBank/DDBJ databases">
        <title>Draft genome of Fonsecaea erecta CBS 125763.</title>
        <authorList>
            <person name="Weiss V.A."/>
            <person name="Vicente V.A."/>
            <person name="Raittz R.T."/>
            <person name="Moreno L.F."/>
            <person name="De Souza E.M."/>
            <person name="Pedrosa F.O."/>
            <person name="Steffens M.B."/>
            <person name="Faoro H."/>
            <person name="Tadra-Sfeir M.Z."/>
            <person name="Najafzadeh M.J."/>
            <person name="Felipe M.S."/>
            <person name="Teixeira M."/>
            <person name="Sun J."/>
            <person name="Xi L."/>
            <person name="Gomes R."/>
            <person name="De Azevedo C.M."/>
            <person name="Salgado C.G."/>
            <person name="Da Silva M.B."/>
            <person name="Nascimento M.F."/>
            <person name="Queiroz-Telles F."/>
            <person name="Attili D.S."/>
            <person name="Gorbushina A."/>
        </authorList>
    </citation>
    <scope>NUCLEOTIDE SEQUENCE [LARGE SCALE GENOMIC DNA]</scope>
    <source>
        <strain evidence="4 5">CBS 125763</strain>
    </source>
</reference>
<dbReference type="Pfam" id="PF00043">
    <property type="entry name" value="GST_C"/>
    <property type="match status" value="1"/>
</dbReference>
<dbReference type="Gene3D" id="1.20.1050.10">
    <property type="match status" value="1"/>
</dbReference>
<evidence type="ECO:0000259" key="2">
    <source>
        <dbReference type="PROSITE" id="PS50404"/>
    </source>
</evidence>
<dbReference type="PROSITE" id="PS50404">
    <property type="entry name" value="GST_NTER"/>
    <property type="match status" value="1"/>
</dbReference>
<dbReference type="InterPro" id="IPR036282">
    <property type="entry name" value="Glutathione-S-Trfase_C_sf"/>
</dbReference>
<dbReference type="SFLD" id="SFLDS00019">
    <property type="entry name" value="Glutathione_Transferase_(cytos"/>
    <property type="match status" value="1"/>
</dbReference>